<dbReference type="GO" id="GO:0005634">
    <property type="term" value="C:nucleus"/>
    <property type="evidence" value="ECO:0007669"/>
    <property type="project" value="TreeGrafter"/>
</dbReference>
<keyword evidence="2 4" id="KW-0863">Zinc-finger</keyword>
<dbReference type="Proteomes" id="UP000002320">
    <property type="component" value="Unassembled WGS sequence"/>
</dbReference>
<dbReference type="GO" id="GO:0061630">
    <property type="term" value="F:ubiquitin protein ligase activity"/>
    <property type="evidence" value="ECO:0007669"/>
    <property type="project" value="TreeGrafter"/>
</dbReference>
<gene>
    <name evidence="7" type="primary">6035886</name>
    <name evidence="6" type="ORF">CpipJ_CPIJ004413</name>
</gene>
<dbReference type="Pfam" id="PF13639">
    <property type="entry name" value="zf-RING_2"/>
    <property type="match status" value="1"/>
</dbReference>
<evidence type="ECO:0000259" key="5">
    <source>
        <dbReference type="PROSITE" id="PS50089"/>
    </source>
</evidence>
<dbReference type="InParanoid" id="B0WBB5"/>
<dbReference type="InterPro" id="IPR013083">
    <property type="entry name" value="Znf_RING/FYVE/PHD"/>
</dbReference>
<organism>
    <name type="scientific">Culex quinquefasciatus</name>
    <name type="common">Southern house mosquito</name>
    <name type="synonym">Culex pungens</name>
    <dbReference type="NCBI Taxonomy" id="7176"/>
    <lineage>
        <taxon>Eukaryota</taxon>
        <taxon>Metazoa</taxon>
        <taxon>Ecdysozoa</taxon>
        <taxon>Arthropoda</taxon>
        <taxon>Hexapoda</taxon>
        <taxon>Insecta</taxon>
        <taxon>Pterygota</taxon>
        <taxon>Neoptera</taxon>
        <taxon>Endopterygota</taxon>
        <taxon>Diptera</taxon>
        <taxon>Nematocera</taxon>
        <taxon>Culicoidea</taxon>
        <taxon>Culicidae</taxon>
        <taxon>Culicinae</taxon>
        <taxon>Culicini</taxon>
        <taxon>Culex</taxon>
        <taxon>Culex</taxon>
    </lineage>
</organism>
<sequence>MRKIILFFLWLPLLWLLLLLLWILTPIYFFEATCELLFEKYRYPTSSRIIAECSICLEGITTVKETKLRCGHPFHDNCIMRWLREHNRCPMCRAGI</sequence>
<dbReference type="HOGENOM" id="CLU_2361786_0_0_1"/>
<reference evidence="6" key="1">
    <citation type="submission" date="2007-03" db="EMBL/GenBank/DDBJ databases">
        <title>Annotation of Culex pipiens quinquefasciatus.</title>
        <authorList>
            <consortium name="The Broad Institute Genome Sequencing Platform"/>
            <person name="Atkinson P.W."/>
            <person name="Hemingway J."/>
            <person name="Christensen B.M."/>
            <person name="Higgs S."/>
            <person name="Kodira C."/>
            <person name="Hannick L."/>
            <person name="Megy K."/>
            <person name="O'Leary S."/>
            <person name="Pearson M."/>
            <person name="Haas B.J."/>
            <person name="Mauceli E."/>
            <person name="Wortman J.R."/>
            <person name="Lee N.H."/>
            <person name="Guigo R."/>
            <person name="Stanke M."/>
            <person name="Alvarado L."/>
            <person name="Amedeo P."/>
            <person name="Antoine C.H."/>
            <person name="Arensburger P."/>
            <person name="Bidwell S.L."/>
            <person name="Crawford M."/>
            <person name="Camaro F."/>
            <person name="Devon K."/>
            <person name="Engels R."/>
            <person name="Hammond M."/>
            <person name="Howarth C."/>
            <person name="Koehrsen M."/>
            <person name="Lawson D."/>
            <person name="Montgomery P."/>
            <person name="Nene V."/>
            <person name="Nusbaum C."/>
            <person name="Puiu D."/>
            <person name="Romero-Severson J."/>
            <person name="Severson D.W."/>
            <person name="Shumway M."/>
            <person name="Sisk P."/>
            <person name="Stolte C."/>
            <person name="Zeng Q."/>
            <person name="Eisenstadt E."/>
            <person name="Fraser-Liggett C."/>
            <person name="Strausberg R."/>
            <person name="Galagan J."/>
            <person name="Birren B."/>
            <person name="Collins F.H."/>
        </authorList>
    </citation>
    <scope>NUCLEOTIDE SEQUENCE [LARGE SCALE GENOMIC DNA]</scope>
    <source>
        <strain evidence="6">JHB</strain>
    </source>
</reference>
<evidence type="ECO:0000313" key="6">
    <source>
        <dbReference type="EMBL" id="EDS42259.1"/>
    </source>
</evidence>
<accession>B0WBB5</accession>
<dbReference type="EnsemblMetazoa" id="CPIJ004413-RA">
    <property type="protein sequence ID" value="CPIJ004413-PA"/>
    <property type="gene ID" value="CPIJ004413"/>
</dbReference>
<dbReference type="GO" id="GO:0008270">
    <property type="term" value="F:zinc ion binding"/>
    <property type="evidence" value="ECO:0007669"/>
    <property type="project" value="UniProtKB-KW"/>
</dbReference>
<protein>
    <submittedName>
        <fullName evidence="6">Predicted protein</fullName>
    </submittedName>
</protein>
<dbReference type="PANTHER" id="PTHR45931:SF16">
    <property type="entry name" value="RING_U-BOX SUPERFAMILY PROTEIN"/>
    <property type="match status" value="1"/>
</dbReference>
<dbReference type="Gene3D" id="3.30.40.10">
    <property type="entry name" value="Zinc/RING finger domain, C3HC4 (zinc finger)"/>
    <property type="match status" value="1"/>
</dbReference>
<dbReference type="InterPro" id="IPR001841">
    <property type="entry name" value="Znf_RING"/>
</dbReference>
<evidence type="ECO:0000256" key="2">
    <source>
        <dbReference type="ARBA" id="ARBA00022771"/>
    </source>
</evidence>
<dbReference type="InterPro" id="IPR051834">
    <property type="entry name" value="RING_finger_E3_ligase"/>
</dbReference>
<dbReference type="EMBL" id="DS231878">
    <property type="protein sequence ID" value="EDS42259.1"/>
    <property type="molecule type" value="Genomic_DNA"/>
</dbReference>
<dbReference type="OrthoDB" id="8055368at2759"/>
<dbReference type="KEGG" id="cqu:CpipJ_CPIJ004413"/>
<dbReference type="STRING" id="7176.B0WBB5"/>
<evidence type="ECO:0000256" key="1">
    <source>
        <dbReference type="ARBA" id="ARBA00022723"/>
    </source>
</evidence>
<feature type="domain" description="RING-type" evidence="5">
    <location>
        <begin position="53"/>
        <end position="93"/>
    </location>
</feature>
<keyword evidence="1" id="KW-0479">Metal-binding</keyword>
<keyword evidence="8" id="KW-1185">Reference proteome</keyword>
<dbReference type="PROSITE" id="PS50089">
    <property type="entry name" value="ZF_RING_2"/>
    <property type="match status" value="1"/>
</dbReference>
<dbReference type="SMART" id="SM00184">
    <property type="entry name" value="RING"/>
    <property type="match status" value="1"/>
</dbReference>
<evidence type="ECO:0000256" key="3">
    <source>
        <dbReference type="ARBA" id="ARBA00022833"/>
    </source>
</evidence>
<dbReference type="VEuPathDB" id="VectorBase:CQUJHB001808"/>
<keyword evidence="3" id="KW-0862">Zinc</keyword>
<reference evidence="7" key="2">
    <citation type="submission" date="2021-02" db="UniProtKB">
        <authorList>
            <consortium name="EnsemblMetazoa"/>
        </authorList>
    </citation>
    <scope>IDENTIFICATION</scope>
    <source>
        <strain evidence="7">JHB</strain>
    </source>
</reference>
<dbReference type="VEuPathDB" id="VectorBase:CPIJ004413"/>
<dbReference type="AlphaFoldDB" id="B0WBB5"/>
<proteinExistence type="predicted"/>
<evidence type="ECO:0000313" key="8">
    <source>
        <dbReference type="Proteomes" id="UP000002320"/>
    </source>
</evidence>
<dbReference type="GO" id="GO:0006511">
    <property type="term" value="P:ubiquitin-dependent protein catabolic process"/>
    <property type="evidence" value="ECO:0007669"/>
    <property type="project" value="TreeGrafter"/>
</dbReference>
<dbReference type="PANTHER" id="PTHR45931">
    <property type="entry name" value="SI:CH211-59O9.10"/>
    <property type="match status" value="1"/>
</dbReference>
<evidence type="ECO:0000256" key="4">
    <source>
        <dbReference type="PROSITE-ProRule" id="PRU00175"/>
    </source>
</evidence>
<name>B0WBB5_CULQU</name>
<evidence type="ECO:0000313" key="7">
    <source>
        <dbReference type="EnsemblMetazoa" id="CPIJ004413-PA"/>
    </source>
</evidence>
<dbReference type="SUPFAM" id="SSF57850">
    <property type="entry name" value="RING/U-box"/>
    <property type="match status" value="1"/>
</dbReference>